<dbReference type="AlphaFoldDB" id="A0A6A6WJ30"/>
<sequence length="363" mass="41388">MRARQEPSAVVYETYDFREVSKTTISDLSQHHRAAVENALQNILNTERAFETFAQVVDGLPTRSTAEQYHDYGRSSMYLNGLTNEPSTEAKQIVQTYRETLDPYILEFNVPVIQAYQNADFGSRDFNIRLLELLAVACHQLAALIFQSADGGLKKYPYGHNYEAPASQPTEPAVDLSFLGPIKPQAPDDHDDDASEPDLFPFIANEYVDRPPTELYHGYYQDHDQYPRGVADIVGYWAETRLFGGVILFDRGASESEAIDVFFHPDYFQGVGNIYQVSDTQLQNLMAFALEHEPTSESPRFSHEWGLRKFKSWTSMQANVFRDRYERKIPVDANHGCVLRLDDEDTAIYLENFRRGTANAHSD</sequence>
<reference evidence="1" key="1">
    <citation type="journal article" date="2020" name="Stud. Mycol.">
        <title>101 Dothideomycetes genomes: a test case for predicting lifestyles and emergence of pathogens.</title>
        <authorList>
            <person name="Haridas S."/>
            <person name="Albert R."/>
            <person name="Binder M."/>
            <person name="Bloem J."/>
            <person name="Labutti K."/>
            <person name="Salamov A."/>
            <person name="Andreopoulos B."/>
            <person name="Baker S."/>
            <person name="Barry K."/>
            <person name="Bills G."/>
            <person name="Bluhm B."/>
            <person name="Cannon C."/>
            <person name="Castanera R."/>
            <person name="Culley D."/>
            <person name="Daum C."/>
            <person name="Ezra D."/>
            <person name="Gonzalez J."/>
            <person name="Henrissat B."/>
            <person name="Kuo A."/>
            <person name="Liang C."/>
            <person name="Lipzen A."/>
            <person name="Lutzoni F."/>
            <person name="Magnuson J."/>
            <person name="Mondo S."/>
            <person name="Nolan M."/>
            <person name="Ohm R."/>
            <person name="Pangilinan J."/>
            <person name="Park H.-J."/>
            <person name="Ramirez L."/>
            <person name="Alfaro M."/>
            <person name="Sun H."/>
            <person name="Tritt A."/>
            <person name="Yoshinaga Y."/>
            <person name="Zwiers L.-H."/>
            <person name="Turgeon B."/>
            <person name="Goodwin S."/>
            <person name="Spatafora J."/>
            <person name="Crous P."/>
            <person name="Grigoriev I."/>
        </authorList>
    </citation>
    <scope>NUCLEOTIDE SEQUENCE</scope>
    <source>
        <strain evidence="1">CBS 121739</strain>
    </source>
</reference>
<dbReference type="GeneID" id="54487552"/>
<evidence type="ECO:0000313" key="1">
    <source>
        <dbReference type="EMBL" id="KAF2762204.1"/>
    </source>
</evidence>
<name>A0A6A6WJ30_9PEZI</name>
<evidence type="ECO:0000313" key="2">
    <source>
        <dbReference type="Proteomes" id="UP000799437"/>
    </source>
</evidence>
<dbReference type="OrthoDB" id="5346581at2759"/>
<dbReference type="Proteomes" id="UP000799437">
    <property type="component" value="Unassembled WGS sequence"/>
</dbReference>
<dbReference type="EMBL" id="ML996566">
    <property type="protein sequence ID" value="KAF2762204.1"/>
    <property type="molecule type" value="Genomic_DNA"/>
</dbReference>
<proteinExistence type="predicted"/>
<keyword evidence="2" id="KW-1185">Reference proteome</keyword>
<protein>
    <submittedName>
        <fullName evidence="1">Uncharacterized protein</fullName>
    </submittedName>
</protein>
<organism evidence="1 2">
    <name type="scientific">Pseudovirgaria hyperparasitica</name>
    <dbReference type="NCBI Taxonomy" id="470096"/>
    <lineage>
        <taxon>Eukaryota</taxon>
        <taxon>Fungi</taxon>
        <taxon>Dikarya</taxon>
        <taxon>Ascomycota</taxon>
        <taxon>Pezizomycotina</taxon>
        <taxon>Dothideomycetes</taxon>
        <taxon>Dothideomycetes incertae sedis</taxon>
        <taxon>Acrospermales</taxon>
        <taxon>Acrospermaceae</taxon>
        <taxon>Pseudovirgaria</taxon>
    </lineage>
</organism>
<dbReference type="RefSeq" id="XP_033604655.1">
    <property type="nucleotide sequence ID" value="XM_033746498.1"/>
</dbReference>
<accession>A0A6A6WJ30</accession>
<gene>
    <name evidence="1" type="ORF">EJ05DRAFT_497065</name>
</gene>